<gene>
    <name evidence="1" type="ORF">AWB78_04018</name>
</gene>
<reference evidence="1" key="1">
    <citation type="submission" date="2016-01" db="EMBL/GenBank/DDBJ databases">
        <authorList>
            <person name="Peeters C."/>
        </authorList>
    </citation>
    <scope>NUCLEOTIDE SEQUENCE</scope>
    <source>
        <strain evidence="1">LMG 29321</strain>
    </source>
</reference>
<organism evidence="1 2">
    <name type="scientific">Caballeronia calidae</name>
    <dbReference type="NCBI Taxonomy" id="1777139"/>
    <lineage>
        <taxon>Bacteria</taxon>
        <taxon>Pseudomonadati</taxon>
        <taxon>Pseudomonadota</taxon>
        <taxon>Betaproteobacteria</taxon>
        <taxon>Burkholderiales</taxon>
        <taxon>Burkholderiaceae</taxon>
        <taxon>Caballeronia</taxon>
    </lineage>
</organism>
<protein>
    <submittedName>
        <fullName evidence="1">Uncharacterized protein</fullName>
    </submittedName>
</protein>
<name>A0A158CJE0_9BURK</name>
<evidence type="ECO:0000313" key="1">
    <source>
        <dbReference type="EMBL" id="SAK82390.1"/>
    </source>
</evidence>
<proteinExistence type="predicted"/>
<dbReference type="Proteomes" id="UP000071859">
    <property type="component" value="Unassembled WGS sequence"/>
</dbReference>
<keyword evidence="2" id="KW-1185">Reference proteome</keyword>
<accession>A0A158CJE0</accession>
<evidence type="ECO:0000313" key="2">
    <source>
        <dbReference type="Proteomes" id="UP000071859"/>
    </source>
</evidence>
<dbReference type="AlphaFoldDB" id="A0A158CJE0"/>
<dbReference type="EMBL" id="FCOX02000020">
    <property type="protein sequence ID" value="SAK82390.1"/>
    <property type="molecule type" value="Genomic_DNA"/>
</dbReference>
<sequence length="103" mass="11466">MHNQTDPVHLANMQQGDLGTGIFLIPWCDADDYEFGAVRKVFKEKITYAECVLRGQNAVAFKWIPQTVASAAELRQHDCHDAPCARSCKQHGCACNDLTGRCK</sequence>
<comment type="caution">
    <text evidence="1">The sequence shown here is derived from an EMBL/GenBank/DDBJ whole genome shotgun (WGS) entry which is preliminary data.</text>
</comment>